<dbReference type="GO" id="GO:0051015">
    <property type="term" value="F:actin filament binding"/>
    <property type="evidence" value="ECO:0007669"/>
    <property type="project" value="TreeGrafter"/>
</dbReference>
<dbReference type="Pfam" id="PF06229">
    <property type="entry name" value="FRG1"/>
    <property type="match status" value="2"/>
</dbReference>
<reference evidence="5 6" key="1">
    <citation type="journal article" date="2008" name="PLoS Genet.">
        <title>Genomic islands in the pathogenic filamentous fungus Aspergillus fumigatus.</title>
        <authorList>
            <person name="Fedorova N.D."/>
            <person name="Khaldi N."/>
            <person name="Joardar V.S."/>
            <person name="Maiti R."/>
            <person name="Amedeo P."/>
            <person name="Anderson M.J."/>
            <person name="Crabtree J."/>
            <person name="Silva J.C."/>
            <person name="Badger J.H."/>
            <person name="Albarraq A."/>
            <person name="Angiuoli S."/>
            <person name="Bussey H."/>
            <person name="Bowyer P."/>
            <person name="Cotty P.J."/>
            <person name="Dyer P.S."/>
            <person name="Egan A."/>
            <person name="Galens K."/>
            <person name="Fraser-Liggett C.M."/>
            <person name="Haas B.J."/>
            <person name="Inman J.M."/>
            <person name="Kent R."/>
            <person name="Lemieux S."/>
            <person name="Malavazi I."/>
            <person name="Orvis J."/>
            <person name="Roemer T."/>
            <person name="Ronning C.M."/>
            <person name="Sundaram J.P."/>
            <person name="Sutton G."/>
            <person name="Turner G."/>
            <person name="Venter J.C."/>
            <person name="White O.R."/>
            <person name="Whitty B.R."/>
            <person name="Youngman P."/>
            <person name="Wolfe K.H."/>
            <person name="Goldman G.H."/>
            <person name="Wortman J.R."/>
            <person name="Jiang B."/>
            <person name="Denning D.W."/>
            <person name="Nierman W.C."/>
        </authorList>
    </citation>
    <scope>NUCLEOTIDE SEQUENCE [LARGE SCALE GENOMIC DNA]</scope>
    <source>
        <strain evidence="6">CBS 144.89 / FGSC A1163 / CEA10</strain>
    </source>
</reference>
<evidence type="ECO:0000256" key="4">
    <source>
        <dbReference type="SAM" id="MobiDB-lite"/>
    </source>
</evidence>
<dbReference type="PhylomeDB" id="B0XNP0"/>
<accession>B0XNP0</accession>
<sequence>MVKPLTFKGDKPKKRKHREIAATESKFGADSGTTARTPAEESQHLEDSAEDQSWVSADTPSDIAGPVVLVLPSDPPTCIASDANGKVFASELENLIEGDAATAEPHDVRQVWVATRVAGTESLSFKGHHGKYAFLSTTIPQRTRERMLTNCWDRYLSCDTYGILSASASAISHYESFLALPSTDIPGTFALQTGGGDKEAFVCVREASSSSKASGRVIEVRGDASSLGFETTLRVRMQARFKPRIKANKETKAREKISRKELEGIVGRRLEEHEVKRLKRARREGTFHEEVLDVRVKGKHDKFAW</sequence>
<dbReference type="SUPFAM" id="SSF50405">
    <property type="entry name" value="Actin-crosslinking proteins"/>
    <property type="match status" value="1"/>
</dbReference>
<evidence type="ECO:0000256" key="1">
    <source>
        <dbReference type="ARBA" id="ARBA00004604"/>
    </source>
</evidence>
<dbReference type="OrthoDB" id="5539371at2759"/>
<gene>
    <name evidence="5" type="ORF">AFUB_004960</name>
</gene>
<dbReference type="InterPro" id="IPR008999">
    <property type="entry name" value="Actin-crosslinking"/>
</dbReference>
<dbReference type="GO" id="GO:0071013">
    <property type="term" value="C:catalytic step 2 spliceosome"/>
    <property type="evidence" value="ECO:0007669"/>
    <property type="project" value="TreeGrafter"/>
</dbReference>
<keyword evidence="3" id="KW-0539">Nucleus</keyword>
<comment type="subcellular location">
    <subcellularLocation>
        <location evidence="1">Nucleus</location>
        <location evidence="1">Nucleolus</location>
    </subcellularLocation>
</comment>
<dbReference type="CDD" id="cd23339">
    <property type="entry name" value="beta-trefoil_FSCN_fungal_FRG1-like"/>
    <property type="match status" value="1"/>
</dbReference>
<evidence type="ECO:0000313" key="5">
    <source>
        <dbReference type="EMBL" id="EDP55800.1"/>
    </source>
</evidence>
<dbReference type="Proteomes" id="UP000001699">
    <property type="component" value="Unassembled WGS sequence"/>
</dbReference>
<evidence type="ECO:0000313" key="6">
    <source>
        <dbReference type="Proteomes" id="UP000001699"/>
    </source>
</evidence>
<evidence type="ECO:0000256" key="2">
    <source>
        <dbReference type="ARBA" id="ARBA00010878"/>
    </source>
</evidence>
<protein>
    <recommendedName>
        <fullName evidence="7">FRG1-like family protein</fullName>
    </recommendedName>
</protein>
<proteinExistence type="inferred from homology"/>
<dbReference type="PANTHER" id="PTHR12928">
    <property type="entry name" value="FRG1 PROTEIN"/>
    <property type="match status" value="1"/>
</dbReference>
<evidence type="ECO:0000256" key="3">
    <source>
        <dbReference type="ARBA" id="ARBA00023242"/>
    </source>
</evidence>
<name>B0XNP0_ASPFC</name>
<dbReference type="EMBL" id="DS499594">
    <property type="protein sequence ID" value="EDP55800.1"/>
    <property type="molecule type" value="Genomic_DNA"/>
</dbReference>
<dbReference type="AlphaFoldDB" id="B0XNP0"/>
<dbReference type="InterPro" id="IPR010414">
    <property type="entry name" value="FRG1"/>
</dbReference>
<feature type="compositionally biased region" description="Basic and acidic residues" evidence="4">
    <location>
        <begin position="38"/>
        <end position="47"/>
    </location>
</feature>
<comment type="similarity">
    <text evidence="2">Belongs to the FRG1 family.</text>
</comment>
<evidence type="ECO:0008006" key="7">
    <source>
        <dbReference type="Google" id="ProtNLM"/>
    </source>
</evidence>
<feature type="region of interest" description="Disordered" evidence="4">
    <location>
        <begin position="1"/>
        <end position="57"/>
    </location>
</feature>
<dbReference type="VEuPathDB" id="FungiDB:AFUB_004960"/>
<dbReference type="PANTHER" id="PTHR12928:SF0">
    <property type="entry name" value="FSHD REGION GENE 1"/>
    <property type="match status" value="1"/>
</dbReference>
<organism evidence="5 6">
    <name type="scientific">Aspergillus fumigatus (strain CBS 144.89 / FGSC A1163 / CEA10)</name>
    <name type="common">Neosartorya fumigata</name>
    <dbReference type="NCBI Taxonomy" id="451804"/>
    <lineage>
        <taxon>Eukaryota</taxon>
        <taxon>Fungi</taxon>
        <taxon>Dikarya</taxon>
        <taxon>Ascomycota</taxon>
        <taxon>Pezizomycotina</taxon>
        <taxon>Eurotiomycetes</taxon>
        <taxon>Eurotiomycetidae</taxon>
        <taxon>Eurotiales</taxon>
        <taxon>Aspergillaceae</taxon>
        <taxon>Aspergillus</taxon>
        <taxon>Aspergillus subgen. Fumigati</taxon>
    </lineage>
</organism>
<keyword evidence="6" id="KW-1185">Reference proteome</keyword>
<dbReference type="Gene3D" id="2.80.10.50">
    <property type="match status" value="2"/>
</dbReference>
<dbReference type="GO" id="GO:0005730">
    <property type="term" value="C:nucleolus"/>
    <property type="evidence" value="ECO:0007669"/>
    <property type="project" value="UniProtKB-SubCell"/>
</dbReference>
<dbReference type="HOGENOM" id="CLU_062276_2_0_1"/>